<protein>
    <recommendedName>
        <fullName evidence="6">SAM-dependent methyltransferase</fullName>
    </recommendedName>
</protein>
<evidence type="ECO:0000256" key="1">
    <source>
        <dbReference type="ARBA" id="ARBA00022603"/>
    </source>
</evidence>
<evidence type="ECO:0000256" key="3">
    <source>
        <dbReference type="ARBA" id="ARBA00022691"/>
    </source>
</evidence>
<dbReference type="EMBL" id="CP012673">
    <property type="protein sequence ID" value="AUX43707.1"/>
    <property type="molecule type" value="Genomic_DNA"/>
</dbReference>
<dbReference type="PROSITE" id="PS00092">
    <property type="entry name" value="N6_MTASE"/>
    <property type="match status" value="1"/>
</dbReference>
<dbReference type="InterPro" id="IPR050953">
    <property type="entry name" value="N4_N6_ade-DNA_methylase"/>
</dbReference>
<dbReference type="SUPFAM" id="SSF53335">
    <property type="entry name" value="S-adenosyl-L-methionine-dependent methyltransferases"/>
    <property type="match status" value="1"/>
</dbReference>
<dbReference type="OrthoDB" id="9784823at2"/>
<dbReference type="GO" id="GO:0032259">
    <property type="term" value="P:methylation"/>
    <property type="evidence" value="ECO:0007669"/>
    <property type="project" value="UniProtKB-KW"/>
</dbReference>
<organism evidence="4 5">
    <name type="scientific">Sorangium cellulosum</name>
    <name type="common">Polyangium cellulosum</name>
    <dbReference type="NCBI Taxonomy" id="56"/>
    <lineage>
        <taxon>Bacteria</taxon>
        <taxon>Pseudomonadati</taxon>
        <taxon>Myxococcota</taxon>
        <taxon>Polyangia</taxon>
        <taxon>Polyangiales</taxon>
        <taxon>Polyangiaceae</taxon>
        <taxon>Sorangium</taxon>
    </lineage>
</organism>
<evidence type="ECO:0000313" key="4">
    <source>
        <dbReference type="EMBL" id="AUX43707.1"/>
    </source>
</evidence>
<dbReference type="InterPro" id="IPR002052">
    <property type="entry name" value="DNA_methylase_N6_adenine_CS"/>
</dbReference>
<keyword evidence="2" id="KW-0808">Transferase</keyword>
<dbReference type="InterPro" id="IPR029063">
    <property type="entry name" value="SAM-dependent_MTases_sf"/>
</dbReference>
<dbReference type="Gene3D" id="3.40.50.150">
    <property type="entry name" value="Vaccinia Virus protein VP39"/>
    <property type="match status" value="1"/>
</dbReference>
<evidence type="ECO:0008006" key="6">
    <source>
        <dbReference type="Google" id="ProtNLM"/>
    </source>
</evidence>
<name>A0A2L0EWN1_SORCE</name>
<dbReference type="GO" id="GO:0003676">
    <property type="term" value="F:nucleic acid binding"/>
    <property type="evidence" value="ECO:0007669"/>
    <property type="project" value="InterPro"/>
</dbReference>
<proteinExistence type="predicted"/>
<dbReference type="RefSeq" id="WP_104982350.1">
    <property type="nucleotide sequence ID" value="NZ_CP012673.1"/>
</dbReference>
<dbReference type="AlphaFoldDB" id="A0A2L0EWN1"/>
<dbReference type="Proteomes" id="UP000238348">
    <property type="component" value="Chromosome"/>
</dbReference>
<keyword evidence="3" id="KW-0949">S-adenosyl-L-methionine</keyword>
<keyword evidence="1" id="KW-0489">Methyltransferase</keyword>
<dbReference type="GO" id="GO:0009007">
    <property type="term" value="F:site-specific DNA-methyltransferase (adenine-specific) activity"/>
    <property type="evidence" value="ECO:0007669"/>
    <property type="project" value="UniProtKB-EC"/>
</dbReference>
<gene>
    <name evidence="4" type="ORF">SOCE26_051600</name>
</gene>
<evidence type="ECO:0000256" key="2">
    <source>
        <dbReference type="ARBA" id="ARBA00022679"/>
    </source>
</evidence>
<accession>A0A2L0EWN1</accession>
<reference evidence="4 5" key="1">
    <citation type="submission" date="2015-09" db="EMBL/GenBank/DDBJ databases">
        <title>Sorangium comparison.</title>
        <authorList>
            <person name="Zaburannyi N."/>
            <person name="Bunk B."/>
            <person name="Overmann J."/>
            <person name="Mueller R."/>
        </authorList>
    </citation>
    <scope>NUCLEOTIDE SEQUENCE [LARGE SCALE GENOMIC DNA]</scope>
    <source>
        <strain evidence="4 5">So ce26</strain>
    </source>
</reference>
<evidence type="ECO:0000313" key="5">
    <source>
        <dbReference type="Proteomes" id="UP000238348"/>
    </source>
</evidence>
<dbReference type="PRINTS" id="PR00507">
    <property type="entry name" value="N12N6MTFRASE"/>
</dbReference>
<dbReference type="PANTHER" id="PTHR33841">
    <property type="entry name" value="DNA METHYLTRANSFERASE YEEA-RELATED"/>
    <property type="match status" value="1"/>
</dbReference>
<dbReference type="PANTHER" id="PTHR33841:SF5">
    <property type="entry name" value="DNA METHYLASE (MODIFICATION METHYLASE) (METHYLTRANSFERASE)-RELATED"/>
    <property type="match status" value="1"/>
</dbReference>
<sequence length="523" mass="57819">MRTPRKTLTTAEFGDFQTPHELAGQVLALIKRTGVRPASLLEPTSGVGNFVFAAAREFAACSTIVGIEINGAHLAAARSNPEMQRNEGRIRLHHADVFDIDLPEIMAGLPRPLLVVGNPPWVTSASLGSLGSDNLPQKSNFQRHSGMDALTGRSNFDISEWICIRILRAISGEDATMAVLCKSSVARKLMRHCASEKLMFRQAAMYAIDAKRHFGAAVDACLFTCSGTDTQPSYSCDVYAGLEIARPERTLRFDESSAASDPEAFSKVRHLAGQNQVSWRSGIKHDAAKLVELRKLAGNTFQNSLGEVVELERGLLHPMLKSSDLANARIDDNRLWMLVTQRHIGEETRYIEARFPKTWAYLQSHRDVFRARASSIYKGKPDFSIFGVGDYTFAEWKVAISGMYKSFRFAAVGPLHKKPVVFDDTCYFLPCTGEAQARAVCALLSTRESLEYYSSLVHWGDKRPITKDVLNRLDLSKLARHGKAEGLILARASGLGNCSESQVLAEIQGLAEDKQRSLPMEIQ</sequence>
<dbReference type="REBASE" id="232793">
    <property type="entry name" value="M.Sce26ORF51600P"/>
</dbReference>